<dbReference type="EMBL" id="SADE01000004">
    <property type="protein sequence ID" value="RVU34091.1"/>
    <property type="molecule type" value="Genomic_DNA"/>
</dbReference>
<evidence type="ECO:0000256" key="3">
    <source>
        <dbReference type="ARBA" id="ARBA00012098"/>
    </source>
</evidence>
<dbReference type="GO" id="GO:0019305">
    <property type="term" value="P:dTDP-rhamnose biosynthetic process"/>
    <property type="evidence" value="ECO:0007669"/>
    <property type="project" value="UniProtKB-UniRule"/>
</dbReference>
<comment type="subunit">
    <text evidence="7">Homodimer.</text>
</comment>
<reference evidence="9" key="1">
    <citation type="submission" date="2019-01" db="EMBL/GenBank/DDBJ databases">
        <title>Gri0909 isolated from a small marine red alga.</title>
        <authorList>
            <person name="Kim J."/>
            <person name="Jeong S.E."/>
            <person name="Jeon C.O."/>
        </authorList>
    </citation>
    <scope>NUCLEOTIDE SEQUENCE [LARGE SCALE GENOMIC DNA]</scope>
    <source>
        <strain evidence="9">Gri0909</strain>
    </source>
</reference>
<keyword evidence="9" id="KW-1185">Reference proteome</keyword>
<evidence type="ECO:0000256" key="7">
    <source>
        <dbReference type="RuleBase" id="RU364069"/>
    </source>
</evidence>
<dbReference type="Proteomes" id="UP000287447">
    <property type="component" value="Unassembled WGS sequence"/>
</dbReference>
<sequence length="189" mass="20985">MIVTETNIPEVKLIAAKKFGDERGFFSETFNLERYRDAGISMDCVQDNHSMSGPVGTVRGLHFQIPPKAQAKLVRVVRGSVLDVAVDIRKGSPTYGQHVAAVISAKDWNQLYIPKGFAHGFCTLEPDTEFLYKVDDYYSPEHEKGIQWDDPDLGIAWPVEGDKALLSAKDTGNPGFADLPDYFIYGKEG</sequence>
<dbReference type="PANTHER" id="PTHR21047:SF2">
    <property type="entry name" value="THYMIDINE DIPHOSPHO-4-KETO-RHAMNOSE 3,5-EPIMERASE"/>
    <property type="match status" value="1"/>
</dbReference>
<dbReference type="GO" id="GO:0008830">
    <property type="term" value="F:dTDP-4-dehydrorhamnose 3,5-epimerase activity"/>
    <property type="evidence" value="ECO:0007669"/>
    <property type="project" value="UniProtKB-UniRule"/>
</dbReference>
<comment type="caution">
    <text evidence="8">The sequence shown here is derived from an EMBL/GenBank/DDBJ whole genome shotgun (WGS) entry which is preliminary data.</text>
</comment>
<dbReference type="EC" id="5.1.3.13" evidence="3 7"/>
<dbReference type="InterPro" id="IPR000888">
    <property type="entry name" value="RmlC-like"/>
</dbReference>
<feature type="active site" description="Proton acceptor" evidence="5">
    <location>
        <position position="62"/>
    </location>
</feature>
<protein>
    <recommendedName>
        <fullName evidence="4 7">dTDP-4-dehydrorhamnose 3,5-epimerase</fullName>
        <ecNumber evidence="3 7">5.1.3.13</ecNumber>
    </recommendedName>
    <alternativeName>
        <fullName evidence="7">Thymidine diphospho-4-keto-rhamnose 3,5-epimerase</fullName>
    </alternativeName>
</protein>
<dbReference type="PANTHER" id="PTHR21047">
    <property type="entry name" value="DTDP-6-DEOXY-D-GLUCOSE-3,5 EPIMERASE"/>
    <property type="match status" value="1"/>
</dbReference>
<gene>
    <name evidence="8" type="primary">rfbC</name>
    <name evidence="8" type="ORF">EOI86_23535</name>
</gene>
<accession>A0A3S3ULI5</accession>
<feature type="active site" description="Proton donor" evidence="5">
    <location>
        <position position="132"/>
    </location>
</feature>
<dbReference type="RefSeq" id="WP_127768121.1">
    <property type="nucleotide sequence ID" value="NZ_SADE01000004.1"/>
</dbReference>
<dbReference type="Pfam" id="PF00908">
    <property type="entry name" value="dTDP_sugar_isom"/>
    <property type="match status" value="1"/>
</dbReference>
<dbReference type="GO" id="GO:0000271">
    <property type="term" value="P:polysaccharide biosynthetic process"/>
    <property type="evidence" value="ECO:0007669"/>
    <property type="project" value="TreeGrafter"/>
</dbReference>
<dbReference type="OrthoDB" id="9800680at2"/>
<proteinExistence type="inferred from homology"/>
<dbReference type="InterPro" id="IPR014710">
    <property type="entry name" value="RmlC-like_jellyroll"/>
</dbReference>
<keyword evidence="7 8" id="KW-0413">Isomerase</keyword>
<evidence type="ECO:0000313" key="8">
    <source>
        <dbReference type="EMBL" id="RVU34091.1"/>
    </source>
</evidence>
<dbReference type="AlphaFoldDB" id="A0A3S3ULI5"/>
<feature type="site" description="Participates in a stacking interaction with the thymidine ring of dTDP-4-oxo-6-deoxyglucose" evidence="6">
    <location>
        <position position="138"/>
    </location>
</feature>
<dbReference type="CDD" id="cd00438">
    <property type="entry name" value="cupin_RmlC"/>
    <property type="match status" value="1"/>
</dbReference>
<dbReference type="GO" id="GO:0005829">
    <property type="term" value="C:cytosol"/>
    <property type="evidence" value="ECO:0007669"/>
    <property type="project" value="TreeGrafter"/>
</dbReference>
<comment type="function">
    <text evidence="2 7">Catalyzes the epimerization of the C3' and C5'positions of dTDP-6-deoxy-D-xylo-4-hexulose, forming dTDP-6-deoxy-L-lyxo-4-hexulose.</text>
</comment>
<organism evidence="8 9">
    <name type="scientific">Hwanghaeella grinnelliae</name>
    <dbReference type="NCBI Taxonomy" id="2500179"/>
    <lineage>
        <taxon>Bacteria</taxon>
        <taxon>Pseudomonadati</taxon>
        <taxon>Pseudomonadota</taxon>
        <taxon>Alphaproteobacteria</taxon>
        <taxon>Rhodospirillales</taxon>
        <taxon>Rhodospirillaceae</taxon>
        <taxon>Hwanghaeella</taxon>
    </lineage>
</organism>
<evidence type="ECO:0000256" key="2">
    <source>
        <dbReference type="ARBA" id="ARBA00001997"/>
    </source>
</evidence>
<dbReference type="InterPro" id="IPR011051">
    <property type="entry name" value="RmlC_Cupin_sf"/>
</dbReference>
<evidence type="ECO:0000313" key="9">
    <source>
        <dbReference type="Proteomes" id="UP000287447"/>
    </source>
</evidence>
<evidence type="ECO:0000256" key="4">
    <source>
        <dbReference type="ARBA" id="ARBA00019595"/>
    </source>
</evidence>
<dbReference type="SUPFAM" id="SSF51182">
    <property type="entry name" value="RmlC-like cupins"/>
    <property type="match status" value="1"/>
</dbReference>
<evidence type="ECO:0000256" key="6">
    <source>
        <dbReference type="PIRSR" id="PIRSR600888-3"/>
    </source>
</evidence>
<comment type="catalytic activity">
    <reaction evidence="1 7">
        <text>dTDP-4-dehydro-6-deoxy-alpha-D-glucose = dTDP-4-dehydro-beta-L-rhamnose</text>
        <dbReference type="Rhea" id="RHEA:16969"/>
        <dbReference type="ChEBI" id="CHEBI:57649"/>
        <dbReference type="ChEBI" id="CHEBI:62830"/>
        <dbReference type="EC" id="5.1.3.13"/>
    </reaction>
</comment>
<comment type="pathway">
    <text evidence="7">Carbohydrate biosynthesis; dTDP-L-rhamnose biosynthesis.</text>
</comment>
<evidence type="ECO:0000256" key="1">
    <source>
        <dbReference type="ARBA" id="ARBA00001298"/>
    </source>
</evidence>
<comment type="similarity">
    <text evidence="7">Belongs to the dTDP-4-dehydrorhamnose 3,5-epimerase family.</text>
</comment>
<name>A0A3S3ULI5_9PROT</name>
<evidence type="ECO:0000256" key="5">
    <source>
        <dbReference type="PIRSR" id="PIRSR600888-1"/>
    </source>
</evidence>
<dbReference type="NCBIfam" id="TIGR01221">
    <property type="entry name" value="rmlC"/>
    <property type="match status" value="1"/>
</dbReference>
<dbReference type="Gene3D" id="2.60.120.10">
    <property type="entry name" value="Jelly Rolls"/>
    <property type="match status" value="1"/>
</dbReference>
<dbReference type="UniPathway" id="UPA00124"/>